<evidence type="ECO:0000313" key="3">
    <source>
        <dbReference type="EMBL" id="CAK3780412.1"/>
    </source>
</evidence>
<protein>
    <recommendedName>
        <fullName evidence="2">Luciferase domain-containing protein</fullName>
    </recommendedName>
</protein>
<evidence type="ECO:0000313" key="4">
    <source>
        <dbReference type="Proteomes" id="UP001296104"/>
    </source>
</evidence>
<dbReference type="PANTHER" id="PTHR38695">
    <property type="entry name" value="AMINO ACID PERMEASE_ SLC12A DOMAIN-CONTAINING PROTEIN"/>
    <property type="match status" value="1"/>
</dbReference>
<feature type="compositionally biased region" description="Polar residues" evidence="1">
    <location>
        <begin position="116"/>
        <end position="126"/>
    </location>
</feature>
<name>A0AAI8W1Z9_9PEZI</name>
<dbReference type="Proteomes" id="UP001296104">
    <property type="component" value="Unassembled WGS sequence"/>
</dbReference>
<keyword evidence="4" id="KW-1185">Reference proteome</keyword>
<evidence type="ECO:0000256" key="1">
    <source>
        <dbReference type="SAM" id="MobiDB-lite"/>
    </source>
</evidence>
<dbReference type="PANTHER" id="PTHR38695:SF1">
    <property type="entry name" value="AMINO ACID PERMEASE_ SLC12A DOMAIN-CONTAINING PROTEIN"/>
    <property type="match status" value="1"/>
</dbReference>
<sequence>MATHGHSLLRVPQNLLQRLETHFRAQSTTANALTAASAVATLVAAWLYTDYRAWTAFGTGGTPPTPSGYWRMTKIRISRLLSSDSLRDASSLNPNTPSFLKIKLPSRSHVDRPRIQSRTMPQRQYPSSPPLPRDVKHRLHTLCKSYSDRYPDFLTLAPSAVEGFSADAIYAHPDLPHRPASASDRWLKNEIAHAHHEDDSLHVWLTEADCRAVVESGWGERFPLAADPFRILHPGQTFVYAPRPGQGAMADVDVIEEIFRAGIRHVTGEEI</sequence>
<dbReference type="EMBL" id="CAVMBE010000002">
    <property type="protein sequence ID" value="CAK3780412.1"/>
    <property type="molecule type" value="Genomic_DNA"/>
</dbReference>
<accession>A0AAI8W1Z9</accession>
<dbReference type="AlphaFoldDB" id="A0AAI8W1Z9"/>
<organism evidence="3 4">
    <name type="scientific">Lecanosticta acicola</name>
    <dbReference type="NCBI Taxonomy" id="111012"/>
    <lineage>
        <taxon>Eukaryota</taxon>
        <taxon>Fungi</taxon>
        <taxon>Dikarya</taxon>
        <taxon>Ascomycota</taxon>
        <taxon>Pezizomycotina</taxon>
        <taxon>Dothideomycetes</taxon>
        <taxon>Dothideomycetidae</taxon>
        <taxon>Mycosphaerellales</taxon>
        <taxon>Mycosphaerellaceae</taxon>
        <taxon>Lecanosticta</taxon>
    </lineage>
</organism>
<dbReference type="InterPro" id="IPR048273">
    <property type="entry name" value="Luciferase"/>
</dbReference>
<gene>
    <name evidence="3" type="ORF">LECACI_7A000561</name>
</gene>
<dbReference type="Pfam" id="PF17648">
    <property type="entry name" value="Luciferase"/>
    <property type="match status" value="1"/>
</dbReference>
<dbReference type="InterPro" id="IPR040841">
    <property type="entry name" value="Luciferase_dom"/>
</dbReference>
<proteinExistence type="predicted"/>
<reference evidence="3" key="1">
    <citation type="submission" date="2023-11" db="EMBL/GenBank/DDBJ databases">
        <authorList>
            <person name="Alioto T."/>
            <person name="Alioto T."/>
            <person name="Gomez Garrido J."/>
        </authorList>
    </citation>
    <scope>NUCLEOTIDE SEQUENCE</scope>
</reference>
<feature type="domain" description="Luciferase" evidence="2">
    <location>
        <begin position="189"/>
        <end position="261"/>
    </location>
</feature>
<evidence type="ECO:0000259" key="2">
    <source>
        <dbReference type="Pfam" id="PF17648"/>
    </source>
</evidence>
<comment type="caution">
    <text evidence="3">The sequence shown here is derived from an EMBL/GenBank/DDBJ whole genome shotgun (WGS) entry which is preliminary data.</text>
</comment>
<feature type="region of interest" description="Disordered" evidence="1">
    <location>
        <begin position="110"/>
        <end position="131"/>
    </location>
</feature>